<dbReference type="Pfam" id="PF12774">
    <property type="entry name" value="AAA_6"/>
    <property type="match status" value="1"/>
</dbReference>
<dbReference type="InterPro" id="IPR041589">
    <property type="entry name" value="DNAH3_AAA_lid_1"/>
</dbReference>
<keyword evidence="11" id="KW-0206">Cytoskeleton</keyword>
<evidence type="ECO:0000256" key="5">
    <source>
        <dbReference type="ARBA" id="ARBA00022741"/>
    </source>
</evidence>
<dbReference type="Gene3D" id="1.10.287.2620">
    <property type="match status" value="1"/>
</dbReference>
<dbReference type="InterPro" id="IPR042228">
    <property type="entry name" value="Dynein_linker_3"/>
</dbReference>
<dbReference type="Gene3D" id="3.10.490.20">
    <property type="match status" value="1"/>
</dbReference>
<feature type="coiled-coil region" evidence="13">
    <location>
        <begin position="2841"/>
        <end position="2903"/>
    </location>
</feature>
<evidence type="ECO:0000256" key="8">
    <source>
        <dbReference type="ARBA" id="ARBA00023054"/>
    </source>
</evidence>
<dbReference type="Gene3D" id="1.20.1270.280">
    <property type="match status" value="1"/>
</dbReference>
<dbReference type="RefSeq" id="XP_012937339.1">
    <property type="nucleotide sequence ID" value="XM_013081885.2"/>
</dbReference>
<sequence>MALERAKLCETPVFSSSKVRGLPGLPPLPAEGSREPSDLYKIVLRNSEHPPLMKSTSWTLAAPFKEQKYDRTPSESIANVYTPSASDLKMKELAKLARSRTKLVVLPPITENGDKVSSPRRKKKRLSPADEEEEFVKAELPPSRPLTPTEQMDIMAAIENEQIKNVGEPAERDLERYYYYIRKGIAVSMLAPQESQQLRNIERLVPAHLLTAKHLQPMYSDLREEIASDYEMSARKCIVDYILQDSTEKKRLHIEWTPKPFSQKVIRAPVPWHFTYASRKSFNEQHLFITNPIMLKLQYLWYNEFCHLRFVNLDKLLAADLPLLPMEFESLVKTQCWEAHEFLRKTWIPTCAKLFVDYKEVWQDLVPPGERDSTDLVQEFFSCVASLMSLQLRSMVINSLSDFLDFFKRYEAGNDFGEDYDELAYVQKQIMIIKLKIEEPKIIFDPPFRELRDIILRCFSEIIASGEGLTRVECELFPDMRGQRLLLRSVKIEESLVTDYTDKAMEIFKTNTVGPQKYLNVYKKYSDLLNNKADQDISAFLRQTHSIAAFKSKIDSYQALKDEIALLRITAPLSMFCLDCVQFNAEMCMRAQRLKDKLVMFEVDENRDLNRALCKRYEEIQDRVQIIPESTKDLVDLQDFLKMSSDVSVYKLLDEVEEAGNRLKFLLDYADFPQEDIKLNTVTFHWPSQITTILDHSQGRIMSKRQQIEEELKKRVAAFEEKIDGYGKEVDSFRRKEFMGQDEMKNNVEVLSTLQVNLEAARDELEGLQDEERLLEWEVTEFPQLQNMFTLKEPYDKLWRTAYNFNLKSEAWTNGPFKELNSEDIENEVGDMWRSMYKLVKTFSDQQGPRHIATTVKAKIDRFKANMPILQTICNPGIRDRHWEQMSEIVGFDLRPKETTSLAEMLEYGLQKHLARLEEIGASAAKEYSLEKALTKMKDDWKDLRFELVAYRDTGVDILSALDDIQALLDDNIVKAQTMRGSPFIKPFEVEMKEWEEKLVLMQDIIDEWLKVQATWLYLEPIFSSEDIMAQMPEEGRKFGIVDSYWRDIMTETSKDTNCLVATGQNNMLGRLKEANVLLEEIQKGLNAYLEKKRLFFPRFFFLSNDELLEILSETKDPLRVQPHLKKCFEGIAKLEFTENEEIIGMISAENETVPFSSMIVPAKAKGMVEKWLLQVEDVMISSLRKVITESVQAYKTTHRKRWVVDWPGQVVLCVSNVYWTSEVTDAMKNEGGLKIYLERCNRQIDQIVELVRGKLESGTRITLGALTVIDVHARDVLDNLAKNNIRSSHDFNWLAQMRYYFEKDVMVHMITTEIAYGYEYLGNSPRLVITPLTDRCYRTLMGALKLNLGGAPEGPAGTGKTETSKDLAKAVAKQCVVFNCSDGLDYKAMGKFFKGLAQAGAWACFDEFNRIELEVLSVVAQQIQSIQQAIAAHLKRFIFEGTELSLDPTCTIFITMNPGYAGRQELPDNLKVLFRTVAMMVPDYGMIGEIQLYSMGFVDARSLANKIVAVYRLCSEQLSSQHHYDYGMRAVKSVLTAAGNLKLKYPNQDEAVLLLKAINDVNLPKFLAQDVPLFEGIISDLFPGISLPQADYGVFLEAMKDNISKRKLQPVPWFIDKVIQVYEMILVRHGMMIVGEPLGGKTQSYQVLAATLSDLEDSKAYDEYRTIYRIINPKAITMGQLYGCFDPVSHEWSDGVLANTFREYASNPDSNRKWILFDGPVDAVWIENMNTVLDDNKKLCLMSGEIIQMSNKMNLIFEPADLEQASPATVSRCGMVYLEPHQMGWRPSVASYMAYTLPQKLKQEQKELVQDLFDWLVEPCLDFVRRKCKTFLFTSEMHQVQMLMTLYSALMDEINDSLNAMPEEGEEPPENSQEHLTPQQITLWLQGMFLFCVVWTIGGTVQGDSRKHFDEFFRTLISGTDDKHPKPKSIKITKSNSFPERNTVFDYAFHKKGSGGWQDWMDTVNKDDAAIPANAKVSDLTIPTSETARQQFFLHLYMSHDVPLLVIGPTGTGKSAITNSYLLQLPKESYIPNCINFSARTSANQTQDIVMSKLDRRRKGVFGPPMGKKSVVFVDDLNMPAKEKYGAQPPIELLRQWIDHGHWYDKKDTSKLFLTDVLFVSAMGPPGGGRNDITSRFTRHLNIISIDEFDDSIMTKIFTAITDWHFGNGFEGSFIRNGKMLVTATMGVYKDAIASFLPTPSKSHYVFNLRDFSRVIRGVLLVPAAEMTEVDMLLRLWVHEVYRVFYDRLIDDDDRNMFFNIVKNNCQDSFKQNIDKILGHLSLSGKVVDDDIRSLFFGDYLNPENKVYKEITDLKELTAVMEHYLEEYNIVSKAPMKLVMFKFAIEHMSRVSRVLLQDNGHALLVGIGGSGRQSAAKLATFMADYELFQIEITKNYGIADWRDDLKKLLLKAGTEGKQTVFLFSDNQIKDESFMEDISMILNTGDVPNIFPPDEKADVIEKMQTVARNEGRRMEATPLAMYNFFIDRVKKHLHIVLAMSPIGDAFRNRLRMFPSLINCCTIDWFQAWPEDALEMVANKFLEEIEMEDAMKLETVSMCKHFHESVRLTSERYFEILRRKNYVTPTSYLELILTFKSLLSVKRDELMTLKNRYLVGLEKLEFAASQVSVMQQELTDLQPELIKTSAETEKLMIKIEQDTVEVEAKKEVVAADEAVANEAAAAAQAIKDECEGDLAEAIPALEAAISALNTLKPSDISMVKAMKHPPGIVKLVMESVCVMLGIKSERKPDPSGTGKMMEDYWGPSMKLLGDLKFLDRLKTYDKDNIAPPIIKKIREKYIVNSEFDPGLVKNASTACEGLCRWVCAMDVYDKVAKVVAPKKAKLAEAEGELAVQMEKLNEKRAQLQAVTDKLQALNDEFEVMTQKKKDLEANIDLCSKKLDRAEKLIGGLGGEKDRWTEAARVLGEQYINITGDVLLSSGVVAYQGAFTIDFRQTMVKEWHEQCVSRKIPCSNTFSLSATLGEPVKIRAWNIAGLPVDAFSVDNGIIVSKSRRWPLMIDPQGQANKWVKNMEKANKLGIIKLSDANYMRTMENSIQFGTPVLLENVGEELDPILEPVLQKLTFRQQGVDYIRLGDNVIEYSNDFKMYITTGLRNPHYLPEVSVKVCLLNFMITPQGLEDQLLGIVAAKEKPELEEKKNQLILESAANNKQLKEIEDKILEVLSSSQGNILEDETAIKVLSSSKALSEEISAKQEVAVATEVEIDETRNGYRPVAVHSSILFFCISDLANIEPMYQYSLTWFINLYLHSISNSEPSEDLKERIQNLNEHFTLSIYNNVCRSLFEKDKLLFSFLLCIGIMKGEGRVDEATWRFLLTGGVALENPIPNPASSWLSDKAWSEIVRASNLNNLNGFMEHVQENPDSWKKYYDSSTPQTYKLPSPWDALGGLDTMVVLRCFRPDKIVPAVQDFIVENMGQAYVEPPTFDLAGSFGDSNCCAPLIFILSPGADPMMALLRFGEDRGYKGNMIQTISLGQGQGPIAAKMIDKAILDGTWVVLQNCHLATSWMPKLEKICEEVIVPDSTNEDFRLWLTSYPSDNFPVSILQNGVKMTNEPPKGLRANLIRSYLNDPISDQNFYDGCNKPEKWHKMLFGLCFFHALVQERRKFGPLGWNIPYEFNESDLRISMRQMQMFLNDYEELPLPALSYLTGECNYGGRVTDDKDRRLLTSLLSIFYTEEIVFDDNYRFSPSGVYYAPPEGPYQSYIDYLRTLPLIPTPEVFGLHENADITKDNQETQLLFESILLTLPRQSGSGGQSSGDAMQSLADDILGKLPANFDLEFVMNKYPVVYDESMNTVLRQELIRFNNLISVVRKTLVNLQKAIKGLVVMSSELEEVFNSMMVGKVPASWAAKSYPSLKPLGSYVSDLLARLKFFQDWIENGAPSTFWLSGFYFTQSFLTGVSQNYARRTTIPIDLVGFEFEVLRETPTEKPQDGAFVYGLFMEGAKWDRENMVIGESAPKMLFDLMPCIWLKPNEMSKFADNPSYTCPVYKTSARRGTLSTTGHSTNFVMFIKLLSDKPESHWINRGVACLCQLDD</sequence>
<evidence type="ECO:0000256" key="6">
    <source>
        <dbReference type="ARBA" id="ARBA00022840"/>
    </source>
</evidence>
<dbReference type="Gene3D" id="1.10.8.1220">
    <property type="match status" value="1"/>
</dbReference>
<reference evidence="17" key="1">
    <citation type="submission" date="2025-08" db="UniProtKB">
        <authorList>
            <consortium name="RefSeq"/>
        </authorList>
    </citation>
    <scope>IDENTIFICATION</scope>
</reference>
<dbReference type="Gene3D" id="6.10.140.1060">
    <property type="match status" value="1"/>
</dbReference>
<evidence type="ECO:0000256" key="3">
    <source>
        <dbReference type="ARBA" id="ARBA00022490"/>
    </source>
</evidence>
<dbReference type="Gene3D" id="1.10.8.710">
    <property type="match status" value="1"/>
</dbReference>
<dbReference type="InterPro" id="IPR041658">
    <property type="entry name" value="AAA_lid_11"/>
</dbReference>
<keyword evidence="3" id="KW-0963">Cytoplasm</keyword>
<keyword evidence="12" id="KW-0966">Cell projection</keyword>
<dbReference type="InterPro" id="IPR043157">
    <property type="entry name" value="Dynein_AAA1S"/>
</dbReference>
<dbReference type="InterPro" id="IPR024743">
    <property type="entry name" value="Dynein_HC_stalk"/>
</dbReference>
<evidence type="ECO:0000256" key="11">
    <source>
        <dbReference type="ARBA" id="ARBA00023212"/>
    </source>
</evidence>
<evidence type="ECO:0000256" key="2">
    <source>
        <dbReference type="ARBA" id="ARBA00008887"/>
    </source>
</evidence>
<evidence type="ECO:0000313" key="17">
    <source>
        <dbReference type="RefSeq" id="XP_012937339.1"/>
    </source>
</evidence>
<dbReference type="Gene3D" id="3.20.180.20">
    <property type="entry name" value="Dynein heavy chain, N-terminal domain 2"/>
    <property type="match status" value="1"/>
</dbReference>
<dbReference type="SUPFAM" id="SSF52540">
    <property type="entry name" value="P-loop containing nucleoside triphosphate hydrolases"/>
    <property type="match status" value="4"/>
</dbReference>
<dbReference type="PANTHER" id="PTHR22878">
    <property type="entry name" value="DYNEIN HEAVY CHAIN 6, AXONEMAL-LIKE-RELATED"/>
    <property type="match status" value="1"/>
</dbReference>
<name>A0ABM0ZYT8_APLCA</name>
<dbReference type="Gene3D" id="1.20.58.1120">
    <property type="match status" value="1"/>
</dbReference>
<evidence type="ECO:0000256" key="4">
    <source>
        <dbReference type="ARBA" id="ARBA00022701"/>
    </source>
</evidence>
<dbReference type="Pfam" id="PF08393">
    <property type="entry name" value="DHC_N2"/>
    <property type="match status" value="1"/>
</dbReference>
<dbReference type="InterPro" id="IPR024317">
    <property type="entry name" value="Dynein_heavy_chain_D4_dom"/>
</dbReference>
<comment type="similarity">
    <text evidence="2">Belongs to the dynein heavy chain family.</text>
</comment>
<dbReference type="Pfam" id="PF17857">
    <property type="entry name" value="AAA_lid_1"/>
    <property type="match status" value="1"/>
</dbReference>
<dbReference type="InterPro" id="IPR003593">
    <property type="entry name" value="AAA+_ATPase"/>
</dbReference>
<dbReference type="Pfam" id="PF12775">
    <property type="entry name" value="AAA_7"/>
    <property type="match status" value="1"/>
</dbReference>
<keyword evidence="9" id="KW-0969">Cilium</keyword>
<dbReference type="Gene3D" id="1.10.472.130">
    <property type="match status" value="1"/>
</dbReference>
<dbReference type="InterPro" id="IPR041466">
    <property type="entry name" value="Dynein_AAA5_ext"/>
</dbReference>
<feature type="region of interest" description="Disordered" evidence="14">
    <location>
        <begin position="110"/>
        <end position="148"/>
    </location>
</feature>
<dbReference type="InterPro" id="IPR042219">
    <property type="entry name" value="AAA_lid_11_sf"/>
</dbReference>
<dbReference type="Pfam" id="PF18199">
    <property type="entry name" value="Dynein_C"/>
    <property type="match status" value="1"/>
</dbReference>
<dbReference type="Gene3D" id="1.20.140.100">
    <property type="entry name" value="Dynein heavy chain, N-terminal domain 2"/>
    <property type="match status" value="1"/>
</dbReference>
<proteinExistence type="inferred from homology"/>
<dbReference type="InterPro" id="IPR026983">
    <property type="entry name" value="DHC"/>
</dbReference>
<keyword evidence="4" id="KW-0493">Microtubule</keyword>
<keyword evidence="8 13" id="KW-0175">Coiled coil</keyword>
<dbReference type="SMART" id="SM00382">
    <property type="entry name" value="AAA"/>
    <property type="match status" value="2"/>
</dbReference>
<dbReference type="Pfam" id="PF12781">
    <property type="entry name" value="AAA_9"/>
    <property type="match status" value="1"/>
</dbReference>
<dbReference type="InterPro" id="IPR035699">
    <property type="entry name" value="AAA_6"/>
</dbReference>
<evidence type="ECO:0000256" key="9">
    <source>
        <dbReference type="ARBA" id="ARBA00023069"/>
    </source>
</evidence>
<keyword evidence="5" id="KW-0547">Nucleotide-binding</keyword>
<evidence type="ECO:0000256" key="10">
    <source>
        <dbReference type="ARBA" id="ARBA00023175"/>
    </source>
</evidence>
<feature type="domain" description="AAA+ ATPase" evidence="15">
    <location>
        <begin position="1347"/>
        <end position="1486"/>
    </location>
</feature>
<dbReference type="Gene3D" id="3.40.50.300">
    <property type="entry name" value="P-loop containing nucleotide triphosphate hydrolases"/>
    <property type="match status" value="5"/>
</dbReference>
<keyword evidence="16" id="KW-1185">Reference proteome</keyword>
<dbReference type="InterPro" id="IPR041228">
    <property type="entry name" value="Dynein_C"/>
</dbReference>
<evidence type="ECO:0000256" key="12">
    <source>
        <dbReference type="ARBA" id="ARBA00023273"/>
    </source>
</evidence>
<protein>
    <submittedName>
        <fullName evidence="17">Dynein heavy chain 3, axonemal</fullName>
    </submittedName>
</protein>
<evidence type="ECO:0000259" key="15">
    <source>
        <dbReference type="SMART" id="SM00382"/>
    </source>
</evidence>
<dbReference type="Pfam" id="PF18198">
    <property type="entry name" value="AAA_lid_11"/>
    <property type="match status" value="1"/>
</dbReference>
<dbReference type="InterPro" id="IPR013602">
    <property type="entry name" value="Dynein_heavy_linker"/>
</dbReference>
<dbReference type="Gene3D" id="1.20.920.20">
    <property type="match status" value="1"/>
</dbReference>
<dbReference type="InterPro" id="IPR035706">
    <property type="entry name" value="AAA_9"/>
</dbReference>
<evidence type="ECO:0000256" key="1">
    <source>
        <dbReference type="ARBA" id="ARBA00004430"/>
    </source>
</evidence>
<keyword evidence="6" id="KW-0067">ATP-binding</keyword>
<keyword evidence="7" id="KW-0243">Dynein</keyword>
<comment type="subcellular location">
    <subcellularLocation>
        <location evidence="1">Cytoplasm</location>
        <location evidence="1">Cytoskeleton</location>
        <location evidence="1">Cilium axoneme</location>
    </subcellularLocation>
</comment>
<feature type="coiled-coil region" evidence="13">
    <location>
        <begin position="709"/>
        <end position="778"/>
    </location>
</feature>
<dbReference type="Gene3D" id="1.10.8.720">
    <property type="entry name" value="Region D6 of dynein motor"/>
    <property type="match status" value="1"/>
</dbReference>
<dbReference type="Gene3D" id="1.20.920.30">
    <property type="match status" value="1"/>
</dbReference>
<evidence type="ECO:0000313" key="16">
    <source>
        <dbReference type="Proteomes" id="UP000694888"/>
    </source>
</evidence>
<dbReference type="InterPro" id="IPR043160">
    <property type="entry name" value="Dynein_C_barrel"/>
</dbReference>
<dbReference type="InterPro" id="IPR004273">
    <property type="entry name" value="Dynein_heavy_D6_P-loop"/>
</dbReference>
<dbReference type="InterPro" id="IPR042222">
    <property type="entry name" value="Dynein_2_N"/>
</dbReference>
<dbReference type="Pfam" id="PF12777">
    <property type="entry name" value="MT"/>
    <property type="match status" value="1"/>
</dbReference>
<organism evidence="16 17">
    <name type="scientific">Aplysia californica</name>
    <name type="common">California sea hare</name>
    <dbReference type="NCBI Taxonomy" id="6500"/>
    <lineage>
        <taxon>Eukaryota</taxon>
        <taxon>Metazoa</taxon>
        <taxon>Spiralia</taxon>
        <taxon>Lophotrochozoa</taxon>
        <taxon>Mollusca</taxon>
        <taxon>Gastropoda</taxon>
        <taxon>Heterobranchia</taxon>
        <taxon>Euthyneura</taxon>
        <taxon>Tectipleura</taxon>
        <taxon>Aplysiida</taxon>
        <taxon>Aplysioidea</taxon>
        <taxon>Aplysiidae</taxon>
        <taxon>Aplysia</taxon>
    </lineage>
</organism>
<dbReference type="Proteomes" id="UP000694888">
    <property type="component" value="Unplaced"/>
</dbReference>
<evidence type="ECO:0000256" key="14">
    <source>
        <dbReference type="SAM" id="MobiDB-lite"/>
    </source>
</evidence>
<dbReference type="Pfam" id="PF12780">
    <property type="entry name" value="AAA_8"/>
    <property type="match status" value="1"/>
</dbReference>
<dbReference type="PANTHER" id="PTHR22878:SF71">
    <property type="entry name" value="DYNEIN, AXONEMAL, HEAVY CHAIN 3"/>
    <property type="match status" value="1"/>
</dbReference>
<gene>
    <name evidence="17" type="primary">LOC101846578</name>
</gene>
<evidence type="ECO:0000256" key="13">
    <source>
        <dbReference type="SAM" id="Coils"/>
    </source>
</evidence>
<feature type="domain" description="AAA+ ATPase" evidence="15">
    <location>
        <begin position="2001"/>
        <end position="2148"/>
    </location>
</feature>
<keyword evidence="10" id="KW-0505">Motor protein</keyword>
<dbReference type="Pfam" id="PF17852">
    <property type="entry name" value="Dynein_AAA_lid"/>
    <property type="match status" value="1"/>
</dbReference>
<evidence type="ECO:0000256" key="7">
    <source>
        <dbReference type="ARBA" id="ARBA00023017"/>
    </source>
</evidence>
<dbReference type="GeneID" id="101846578"/>
<dbReference type="Pfam" id="PF03028">
    <property type="entry name" value="Dynein_heavy"/>
    <property type="match status" value="1"/>
</dbReference>
<dbReference type="InterPro" id="IPR027417">
    <property type="entry name" value="P-loop_NTPase"/>
</dbReference>
<accession>A0ABM0ZYT8</accession>